<comment type="subcellular location">
    <subcellularLocation>
        <location evidence="1">Membrane</location>
    </subcellularLocation>
</comment>
<sequence>MLPKLSSSSSFNSYLSNLFASENEIPMVRRSLDVDAEYTEAFHTKSFLNIWAEAHEQPKPTPSPTNFQPNTNSCPLPNFLLEPTQSSLLAAATVSGGGAALLDYLDATLQSSSACAVLLTAINRTRSIDRSVRHHLHRHAGGGSAAADLSAYIDLGNPLSSQNLSPFHRTHSLYPPLLARLTEERRRIRRAARALRAAKKAAGIVIIAAVGTAAVVAAVILTHAAAALVAVAAVPALSAGCRRRWRRWVSVKWMEKAGRKVDAAARGAYIVGRDMDTVSRMVRRVHDEMEHRRDVVRLMLKSGDEGEMAREVVRELEMGEVGFEEQIEELEEHVYLCLLTINRSRRLVHASSMH</sequence>
<dbReference type="InterPro" id="IPR007749">
    <property type="entry name" value="DUF677"/>
</dbReference>
<evidence type="ECO:0000313" key="8">
    <source>
        <dbReference type="Proteomes" id="UP000233837"/>
    </source>
</evidence>
<evidence type="ECO:0000256" key="3">
    <source>
        <dbReference type="ARBA" id="ARBA00022692"/>
    </source>
</evidence>
<keyword evidence="8" id="KW-1185">Reference proteome</keyword>
<keyword evidence="3 6" id="KW-0812">Transmembrane</keyword>
<dbReference type="Proteomes" id="UP000233837">
    <property type="component" value="Unassembled WGS sequence"/>
</dbReference>
<protein>
    <submittedName>
        <fullName evidence="7">UPF0496 protein 2</fullName>
    </submittedName>
</protein>
<evidence type="ECO:0000256" key="1">
    <source>
        <dbReference type="ARBA" id="ARBA00004370"/>
    </source>
</evidence>
<evidence type="ECO:0000256" key="4">
    <source>
        <dbReference type="ARBA" id="ARBA00022989"/>
    </source>
</evidence>
<comment type="similarity">
    <text evidence="2">Belongs to the UPF0496 family.</text>
</comment>
<evidence type="ECO:0000256" key="5">
    <source>
        <dbReference type="ARBA" id="ARBA00023136"/>
    </source>
</evidence>
<name>A0A2I0X881_9ASPA</name>
<organism evidence="7 8">
    <name type="scientific">Dendrobium catenatum</name>
    <dbReference type="NCBI Taxonomy" id="906689"/>
    <lineage>
        <taxon>Eukaryota</taxon>
        <taxon>Viridiplantae</taxon>
        <taxon>Streptophyta</taxon>
        <taxon>Embryophyta</taxon>
        <taxon>Tracheophyta</taxon>
        <taxon>Spermatophyta</taxon>
        <taxon>Magnoliopsida</taxon>
        <taxon>Liliopsida</taxon>
        <taxon>Asparagales</taxon>
        <taxon>Orchidaceae</taxon>
        <taxon>Epidendroideae</taxon>
        <taxon>Malaxideae</taxon>
        <taxon>Dendrobiinae</taxon>
        <taxon>Dendrobium</taxon>
    </lineage>
</organism>
<dbReference type="EMBL" id="KZ502064">
    <property type="protein sequence ID" value="PKU84125.1"/>
    <property type="molecule type" value="Genomic_DNA"/>
</dbReference>
<reference evidence="7 8" key="1">
    <citation type="journal article" date="2016" name="Sci. Rep.">
        <title>The Dendrobium catenatum Lindl. genome sequence provides insights into polysaccharide synthase, floral development and adaptive evolution.</title>
        <authorList>
            <person name="Zhang G.Q."/>
            <person name="Xu Q."/>
            <person name="Bian C."/>
            <person name="Tsai W.C."/>
            <person name="Yeh C.M."/>
            <person name="Liu K.W."/>
            <person name="Yoshida K."/>
            <person name="Zhang L.S."/>
            <person name="Chang S.B."/>
            <person name="Chen F."/>
            <person name="Shi Y."/>
            <person name="Su Y.Y."/>
            <person name="Zhang Y.Q."/>
            <person name="Chen L.J."/>
            <person name="Yin Y."/>
            <person name="Lin M."/>
            <person name="Huang H."/>
            <person name="Deng H."/>
            <person name="Wang Z.W."/>
            <person name="Zhu S.L."/>
            <person name="Zhao X."/>
            <person name="Deng C."/>
            <person name="Niu S.C."/>
            <person name="Huang J."/>
            <person name="Wang M."/>
            <person name="Liu G.H."/>
            <person name="Yang H.J."/>
            <person name="Xiao X.J."/>
            <person name="Hsiao Y.Y."/>
            <person name="Wu W.L."/>
            <person name="Chen Y.Y."/>
            <person name="Mitsuda N."/>
            <person name="Ohme-Takagi M."/>
            <person name="Luo Y.B."/>
            <person name="Van de Peer Y."/>
            <person name="Liu Z.J."/>
        </authorList>
    </citation>
    <scope>NUCLEOTIDE SEQUENCE [LARGE SCALE GENOMIC DNA]</scope>
    <source>
        <tissue evidence="7">The whole plant</tissue>
    </source>
</reference>
<evidence type="ECO:0000256" key="6">
    <source>
        <dbReference type="SAM" id="Phobius"/>
    </source>
</evidence>
<evidence type="ECO:0000256" key="2">
    <source>
        <dbReference type="ARBA" id="ARBA00009074"/>
    </source>
</evidence>
<keyword evidence="5 6" id="KW-0472">Membrane</keyword>
<evidence type="ECO:0000313" key="7">
    <source>
        <dbReference type="EMBL" id="PKU84125.1"/>
    </source>
</evidence>
<dbReference type="AlphaFoldDB" id="A0A2I0X881"/>
<proteinExistence type="inferred from homology"/>
<dbReference type="PANTHER" id="PTHR31113:SF20">
    <property type="entry name" value="UPF0496 PROTEIN 2-RELATED"/>
    <property type="match status" value="1"/>
</dbReference>
<dbReference type="Pfam" id="PF05055">
    <property type="entry name" value="DUF677"/>
    <property type="match status" value="1"/>
</dbReference>
<feature type="transmembrane region" description="Helical" evidence="6">
    <location>
        <begin position="224"/>
        <end position="241"/>
    </location>
</feature>
<dbReference type="PANTHER" id="PTHR31113">
    <property type="entry name" value="UPF0496 PROTEIN 3-RELATED"/>
    <property type="match status" value="1"/>
</dbReference>
<gene>
    <name evidence="7" type="ORF">MA16_Dca010411</name>
</gene>
<feature type="transmembrane region" description="Helical" evidence="6">
    <location>
        <begin position="197"/>
        <end position="218"/>
    </location>
</feature>
<dbReference type="STRING" id="906689.A0A2I0X881"/>
<accession>A0A2I0X881</accession>
<keyword evidence="4 6" id="KW-1133">Transmembrane helix</keyword>
<dbReference type="GO" id="GO:0016020">
    <property type="term" value="C:membrane"/>
    <property type="evidence" value="ECO:0007669"/>
    <property type="project" value="UniProtKB-SubCell"/>
</dbReference>
<reference evidence="7 8" key="2">
    <citation type="journal article" date="2017" name="Nature">
        <title>The Apostasia genome and the evolution of orchids.</title>
        <authorList>
            <person name="Zhang G.Q."/>
            <person name="Liu K.W."/>
            <person name="Li Z."/>
            <person name="Lohaus R."/>
            <person name="Hsiao Y.Y."/>
            <person name="Niu S.C."/>
            <person name="Wang J.Y."/>
            <person name="Lin Y.C."/>
            <person name="Xu Q."/>
            <person name="Chen L.J."/>
            <person name="Yoshida K."/>
            <person name="Fujiwara S."/>
            <person name="Wang Z.W."/>
            <person name="Zhang Y.Q."/>
            <person name="Mitsuda N."/>
            <person name="Wang M."/>
            <person name="Liu G.H."/>
            <person name="Pecoraro L."/>
            <person name="Huang H.X."/>
            <person name="Xiao X.J."/>
            <person name="Lin M."/>
            <person name="Wu X.Y."/>
            <person name="Wu W.L."/>
            <person name="Chen Y.Y."/>
            <person name="Chang S.B."/>
            <person name="Sakamoto S."/>
            <person name="Ohme-Takagi M."/>
            <person name="Yagi M."/>
            <person name="Zeng S.J."/>
            <person name="Shen C.Y."/>
            <person name="Yeh C.M."/>
            <person name="Luo Y.B."/>
            <person name="Tsai W.C."/>
            <person name="Van de Peer Y."/>
            <person name="Liu Z.J."/>
        </authorList>
    </citation>
    <scope>NUCLEOTIDE SEQUENCE [LARGE SCALE GENOMIC DNA]</scope>
    <source>
        <tissue evidence="7">The whole plant</tissue>
    </source>
</reference>